<evidence type="ECO:0000313" key="2">
    <source>
        <dbReference type="EMBL" id="GFK92558.1"/>
    </source>
</evidence>
<dbReference type="AlphaFoldDB" id="A0A6V8LQE2"/>
<dbReference type="EMBL" id="BLTE01000001">
    <property type="protein sequence ID" value="GFK92558.1"/>
    <property type="molecule type" value="Genomic_DNA"/>
</dbReference>
<reference evidence="2 3" key="1">
    <citation type="submission" date="2020-04" db="EMBL/GenBank/DDBJ databases">
        <authorList>
            <consortium name="Desulfovibrio sp. FSS-1 genome sequencing consortium"/>
            <person name="Shimoshige H."/>
            <person name="Kobayashi H."/>
            <person name="Maekawa T."/>
        </authorList>
    </citation>
    <scope>NUCLEOTIDE SEQUENCE [LARGE SCALE GENOMIC DNA]</scope>
    <source>
        <strain evidence="2 3">SIID29052-01</strain>
    </source>
</reference>
<keyword evidence="1" id="KW-0472">Membrane</keyword>
<comment type="caution">
    <text evidence="2">The sequence shown here is derived from an EMBL/GenBank/DDBJ whole genome shotgun (WGS) entry which is preliminary data.</text>
</comment>
<keyword evidence="3" id="KW-1185">Reference proteome</keyword>
<gene>
    <name evidence="2" type="ORF">NNJEOMEG_00383</name>
</gene>
<accession>A0A6V8LQE2</accession>
<evidence type="ECO:0000256" key="1">
    <source>
        <dbReference type="SAM" id="Phobius"/>
    </source>
</evidence>
<organism evidence="2 3">
    <name type="scientific">Fundidesulfovibrio magnetotacticus</name>
    <dbReference type="NCBI Taxonomy" id="2730080"/>
    <lineage>
        <taxon>Bacteria</taxon>
        <taxon>Pseudomonadati</taxon>
        <taxon>Thermodesulfobacteriota</taxon>
        <taxon>Desulfovibrionia</taxon>
        <taxon>Desulfovibrionales</taxon>
        <taxon>Desulfovibrionaceae</taxon>
        <taxon>Fundidesulfovibrio</taxon>
    </lineage>
</organism>
<sequence>MASDNRTARLTRRWAALGAVLGVLVVAGLFVHPHHPHFAAESLYGFWPLFGLLGGTALALAGGLALRPLTRWEEDGHDG</sequence>
<evidence type="ECO:0000313" key="3">
    <source>
        <dbReference type="Proteomes" id="UP000494245"/>
    </source>
</evidence>
<keyword evidence="1" id="KW-1133">Transmembrane helix</keyword>
<dbReference type="Proteomes" id="UP000494245">
    <property type="component" value="Unassembled WGS sequence"/>
</dbReference>
<keyword evidence="1" id="KW-0812">Transmembrane</keyword>
<dbReference type="RefSeq" id="WP_173080744.1">
    <property type="nucleotide sequence ID" value="NZ_BLTE01000001.1"/>
</dbReference>
<protein>
    <submittedName>
        <fullName evidence="2">Uncharacterized protein</fullName>
    </submittedName>
</protein>
<name>A0A6V8LQE2_9BACT</name>
<feature type="transmembrane region" description="Helical" evidence="1">
    <location>
        <begin position="44"/>
        <end position="66"/>
    </location>
</feature>
<reference evidence="2 3" key="2">
    <citation type="submission" date="2020-05" db="EMBL/GenBank/DDBJ databases">
        <title>Draft genome sequence of Desulfovibrio sp. strainFSS-1.</title>
        <authorList>
            <person name="Shimoshige H."/>
            <person name="Kobayashi H."/>
            <person name="Maekawa T."/>
        </authorList>
    </citation>
    <scope>NUCLEOTIDE SEQUENCE [LARGE SCALE GENOMIC DNA]</scope>
    <source>
        <strain evidence="2 3">SIID29052-01</strain>
    </source>
</reference>
<proteinExistence type="predicted"/>
<feature type="transmembrane region" description="Helical" evidence="1">
    <location>
        <begin position="14"/>
        <end position="32"/>
    </location>
</feature>